<evidence type="ECO:0000256" key="1">
    <source>
        <dbReference type="SAM" id="Phobius"/>
    </source>
</evidence>
<keyword evidence="1" id="KW-0812">Transmembrane</keyword>
<keyword evidence="3" id="KW-1185">Reference proteome</keyword>
<feature type="non-terminal residue" evidence="2">
    <location>
        <position position="1"/>
    </location>
</feature>
<dbReference type="Proteomes" id="UP000499080">
    <property type="component" value="Unassembled WGS sequence"/>
</dbReference>
<sequence>FEYSMRNGKPYIYIISEIQDDPENGMFWFLFKTSSSDESDLELITKSERSFLLNYLPVFILLLSIPICSVG</sequence>
<name>A0A4Y2PNN9_ARAVE</name>
<reference evidence="2 3" key="1">
    <citation type="journal article" date="2019" name="Sci. Rep.">
        <title>Orb-weaving spider Araneus ventricosus genome elucidates the spidroin gene catalogue.</title>
        <authorList>
            <person name="Kono N."/>
            <person name="Nakamura H."/>
            <person name="Ohtoshi R."/>
            <person name="Moran D.A.P."/>
            <person name="Shinohara A."/>
            <person name="Yoshida Y."/>
            <person name="Fujiwara M."/>
            <person name="Mori M."/>
            <person name="Tomita M."/>
            <person name="Arakawa K."/>
        </authorList>
    </citation>
    <scope>NUCLEOTIDE SEQUENCE [LARGE SCALE GENOMIC DNA]</scope>
</reference>
<protein>
    <submittedName>
        <fullName evidence="2">Uncharacterized protein</fullName>
    </submittedName>
</protein>
<feature type="transmembrane region" description="Helical" evidence="1">
    <location>
        <begin position="51"/>
        <end position="70"/>
    </location>
</feature>
<gene>
    <name evidence="2" type="ORF">AVEN_87462_1</name>
</gene>
<accession>A0A4Y2PNN9</accession>
<proteinExistence type="predicted"/>
<keyword evidence="1" id="KW-0472">Membrane</keyword>
<dbReference type="OrthoDB" id="6343110at2759"/>
<comment type="caution">
    <text evidence="2">The sequence shown here is derived from an EMBL/GenBank/DDBJ whole genome shotgun (WGS) entry which is preliminary data.</text>
</comment>
<evidence type="ECO:0000313" key="3">
    <source>
        <dbReference type="Proteomes" id="UP000499080"/>
    </source>
</evidence>
<evidence type="ECO:0000313" key="2">
    <source>
        <dbReference type="EMBL" id="GBN52702.1"/>
    </source>
</evidence>
<dbReference type="AlphaFoldDB" id="A0A4Y2PNN9"/>
<keyword evidence="1" id="KW-1133">Transmembrane helix</keyword>
<dbReference type="EMBL" id="BGPR01294380">
    <property type="protein sequence ID" value="GBN52702.1"/>
    <property type="molecule type" value="Genomic_DNA"/>
</dbReference>
<organism evidence="2 3">
    <name type="scientific">Araneus ventricosus</name>
    <name type="common">Orbweaver spider</name>
    <name type="synonym">Epeira ventricosa</name>
    <dbReference type="NCBI Taxonomy" id="182803"/>
    <lineage>
        <taxon>Eukaryota</taxon>
        <taxon>Metazoa</taxon>
        <taxon>Ecdysozoa</taxon>
        <taxon>Arthropoda</taxon>
        <taxon>Chelicerata</taxon>
        <taxon>Arachnida</taxon>
        <taxon>Araneae</taxon>
        <taxon>Araneomorphae</taxon>
        <taxon>Entelegynae</taxon>
        <taxon>Araneoidea</taxon>
        <taxon>Araneidae</taxon>
        <taxon>Araneus</taxon>
    </lineage>
</organism>